<dbReference type="SMART" id="SM00507">
    <property type="entry name" value="HNHc"/>
    <property type="match status" value="1"/>
</dbReference>
<proteinExistence type="predicted"/>
<dbReference type="PANTHER" id="PTHR33877">
    <property type="entry name" value="SLL1193 PROTEIN"/>
    <property type="match status" value="1"/>
</dbReference>
<keyword evidence="3" id="KW-1185">Reference proteome</keyword>
<accession>A0ABQ0UK38</accession>
<dbReference type="InterPro" id="IPR052892">
    <property type="entry name" value="NA-targeting_endonuclease"/>
</dbReference>
<dbReference type="EMBL" id="BJUV01000001">
    <property type="protein sequence ID" value="GEK81863.1"/>
    <property type="molecule type" value="Genomic_DNA"/>
</dbReference>
<name>A0ABQ0UK38_9MICO</name>
<dbReference type="PANTHER" id="PTHR33877:SF2">
    <property type="entry name" value="OS07G0170200 PROTEIN"/>
    <property type="match status" value="1"/>
</dbReference>
<feature type="domain" description="HNH nuclease" evidence="1">
    <location>
        <begin position="13"/>
        <end position="66"/>
    </location>
</feature>
<evidence type="ECO:0000313" key="2">
    <source>
        <dbReference type="EMBL" id="GEK81863.1"/>
    </source>
</evidence>
<reference evidence="2 3" key="1">
    <citation type="submission" date="2019-07" db="EMBL/GenBank/DDBJ databases">
        <title>Whole genome shotgun sequence of Frigoribacterium faeni NBRC 103066.</title>
        <authorList>
            <person name="Hosoyama A."/>
            <person name="Uohara A."/>
            <person name="Ohji S."/>
            <person name="Ichikawa N."/>
        </authorList>
    </citation>
    <scope>NUCLEOTIDE SEQUENCE [LARGE SCALE GENOMIC DNA]</scope>
    <source>
        <strain evidence="2 3">NBRC 103066</strain>
    </source>
</reference>
<gene>
    <name evidence="2" type="ORF">FFA01_01720</name>
</gene>
<dbReference type="Pfam" id="PF01844">
    <property type="entry name" value="HNH"/>
    <property type="match status" value="1"/>
</dbReference>
<dbReference type="InterPro" id="IPR003615">
    <property type="entry name" value="HNH_nuc"/>
</dbReference>
<organism evidence="2 3">
    <name type="scientific">Frigoribacterium faeni</name>
    <dbReference type="NCBI Taxonomy" id="145483"/>
    <lineage>
        <taxon>Bacteria</taxon>
        <taxon>Bacillati</taxon>
        <taxon>Actinomycetota</taxon>
        <taxon>Actinomycetes</taxon>
        <taxon>Micrococcales</taxon>
        <taxon>Microbacteriaceae</taxon>
        <taxon>Frigoribacterium</taxon>
    </lineage>
</organism>
<dbReference type="CDD" id="cd00085">
    <property type="entry name" value="HNHc"/>
    <property type="match status" value="1"/>
</dbReference>
<protein>
    <recommendedName>
        <fullName evidence="1">HNH nuclease domain-containing protein</fullName>
    </recommendedName>
</protein>
<evidence type="ECO:0000259" key="1">
    <source>
        <dbReference type="SMART" id="SM00507"/>
    </source>
</evidence>
<dbReference type="Proteomes" id="UP000321154">
    <property type="component" value="Unassembled WGS sequence"/>
</dbReference>
<sequence length="87" mass="9661">MSQHSSHGPEWDRLRAQVLARDNWQCAWCGKHLEGADATVDHLIAKANGGTDELTNLIASCRSDNSSKGAQELVRMSGFNPKWLDRL</sequence>
<dbReference type="InterPro" id="IPR002711">
    <property type="entry name" value="HNH"/>
</dbReference>
<comment type="caution">
    <text evidence="2">The sequence shown here is derived from an EMBL/GenBank/DDBJ whole genome shotgun (WGS) entry which is preliminary data.</text>
</comment>
<evidence type="ECO:0000313" key="3">
    <source>
        <dbReference type="Proteomes" id="UP000321154"/>
    </source>
</evidence>
<dbReference type="Gene3D" id="1.10.30.50">
    <property type="match status" value="1"/>
</dbReference>